<comment type="caution">
    <text evidence="1">The sequence shown here is derived from an EMBL/GenBank/DDBJ whole genome shotgun (WGS) entry which is preliminary data.</text>
</comment>
<accession>A0AAU9JQI6</accession>
<sequence length="320" mass="37689">MEDFTCLMDIDPNPMIAFDIEEESEILNYVSTSTETSKELNYLEQKFNTIDIKEKSAEEEKSSICSNKSTYYSSKSSCTKRKTNEYKKTMAVDSALKFKLETLLLALFKRKKPNKPPKKEYIRCTLIRGHKRSIRQSFQGIYPSKGIHKFLLTDAKSYRIWNYLTQICLRDSRDSAIMMEKSSTVKGPKTDGKSKRQQIKENDELKKSFNDDFCRSYFLEEVIKEHYYYYIKLLFAHFDCDILCEKFNFFCCEGRHTDICTKKWELLNIFVSDLMLTDIKIDPWFPIGEQRQKITLEDIDELSKVAAYNKDDDDISQFLA</sequence>
<name>A0AAU9JQI6_9CILI</name>
<gene>
    <name evidence="1" type="ORF">BSTOLATCC_MIC35023</name>
</gene>
<evidence type="ECO:0000313" key="2">
    <source>
        <dbReference type="Proteomes" id="UP001162131"/>
    </source>
</evidence>
<organism evidence="1 2">
    <name type="scientific">Blepharisma stoltei</name>
    <dbReference type="NCBI Taxonomy" id="1481888"/>
    <lineage>
        <taxon>Eukaryota</taxon>
        <taxon>Sar</taxon>
        <taxon>Alveolata</taxon>
        <taxon>Ciliophora</taxon>
        <taxon>Postciliodesmatophora</taxon>
        <taxon>Heterotrichea</taxon>
        <taxon>Heterotrichida</taxon>
        <taxon>Blepharismidae</taxon>
        <taxon>Blepharisma</taxon>
    </lineage>
</organism>
<reference evidence="1" key="1">
    <citation type="submission" date="2021-09" db="EMBL/GenBank/DDBJ databases">
        <authorList>
            <consortium name="AG Swart"/>
            <person name="Singh M."/>
            <person name="Singh A."/>
            <person name="Seah K."/>
            <person name="Emmerich C."/>
        </authorList>
    </citation>
    <scope>NUCLEOTIDE SEQUENCE</scope>
    <source>
        <strain evidence="1">ATCC30299</strain>
    </source>
</reference>
<dbReference type="Proteomes" id="UP001162131">
    <property type="component" value="Unassembled WGS sequence"/>
</dbReference>
<evidence type="ECO:0000313" key="1">
    <source>
        <dbReference type="EMBL" id="CAG9324001.1"/>
    </source>
</evidence>
<keyword evidence="2" id="KW-1185">Reference proteome</keyword>
<dbReference type="AlphaFoldDB" id="A0AAU9JQI6"/>
<proteinExistence type="predicted"/>
<dbReference type="EMBL" id="CAJZBQ010000035">
    <property type="protein sequence ID" value="CAG9324001.1"/>
    <property type="molecule type" value="Genomic_DNA"/>
</dbReference>
<protein>
    <submittedName>
        <fullName evidence="1">Uncharacterized protein</fullName>
    </submittedName>
</protein>